<evidence type="ECO:0000256" key="12">
    <source>
        <dbReference type="ARBA" id="ARBA00022989"/>
    </source>
</evidence>
<feature type="transmembrane region" description="Helical" evidence="19">
    <location>
        <begin position="46"/>
        <end position="64"/>
    </location>
</feature>
<reference evidence="20 21" key="1">
    <citation type="submission" date="2021-01" db="EMBL/GenBank/DDBJ databases">
        <title>Biogeographic distribution of Paracoccus.</title>
        <authorList>
            <person name="Hollensteiner J."/>
            <person name="Leineberger J."/>
            <person name="Brinkhoff T."/>
            <person name="Daniel R."/>
        </authorList>
    </citation>
    <scope>NUCLEOTIDE SEQUENCE [LARGE SCALE GENOMIC DNA]</scope>
    <source>
        <strain evidence="20 21">KCTC 22803</strain>
    </source>
</reference>
<keyword evidence="9 19" id="KW-0808">Transferase</keyword>
<dbReference type="EC" id="2.7.8.26" evidence="5 19"/>
<accession>A0ABY7SM14</accession>
<evidence type="ECO:0000256" key="9">
    <source>
        <dbReference type="ARBA" id="ARBA00022679"/>
    </source>
</evidence>
<evidence type="ECO:0000256" key="8">
    <source>
        <dbReference type="ARBA" id="ARBA00022573"/>
    </source>
</evidence>
<comment type="similarity">
    <text evidence="4 19">Belongs to the CobS family.</text>
</comment>
<evidence type="ECO:0000256" key="5">
    <source>
        <dbReference type="ARBA" id="ARBA00013200"/>
    </source>
</evidence>
<evidence type="ECO:0000256" key="17">
    <source>
        <dbReference type="ARBA" id="ARBA00048623"/>
    </source>
</evidence>
<evidence type="ECO:0000256" key="13">
    <source>
        <dbReference type="ARBA" id="ARBA00023136"/>
    </source>
</evidence>
<evidence type="ECO:0000256" key="7">
    <source>
        <dbReference type="ARBA" id="ARBA00022475"/>
    </source>
</evidence>
<dbReference type="InterPro" id="IPR003805">
    <property type="entry name" value="CobS"/>
</dbReference>
<evidence type="ECO:0000256" key="1">
    <source>
        <dbReference type="ARBA" id="ARBA00001946"/>
    </source>
</evidence>
<evidence type="ECO:0000256" key="10">
    <source>
        <dbReference type="ARBA" id="ARBA00022692"/>
    </source>
</evidence>
<evidence type="ECO:0000256" key="6">
    <source>
        <dbReference type="ARBA" id="ARBA00015850"/>
    </source>
</evidence>
<evidence type="ECO:0000256" key="4">
    <source>
        <dbReference type="ARBA" id="ARBA00010561"/>
    </source>
</evidence>
<evidence type="ECO:0000256" key="11">
    <source>
        <dbReference type="ARBA" id="ARBA00022842"/>
    </source>
</evidence>
<gene>
    <name evidence="19 20" type="primary">cobS</name>
    <name evidence="20" type="ORF">JHX87_03635</name>
</gene>
<keyword evidence="13 19" id="KW-0472">Membrane</keyword>
<dbReference type="Proteomes" id="UP001219349">
    <property type="component" value="Chromosome"/>
</dbReference>
<dbReference type="Pfam" id="PF02654">
    <property type="entry name" value="CobS"/>
    <property type="match status" value="1"/>
</dbReference>
<dbReference type="GO" id="GO:0051073">
    <property type="term" value="F:adenosylcobinamide-GDP ribazoletransferase activity"/>
    <property type="evidence" value="ECO:0007669"/>
    <property type="project" value="UniProtKB-EC"/>
</dbReference>
<feature type="transmembrane region" description="Helical" evidence="19">
    <location>
        <begin position="116"/>
        <end position="135"/>
    </location>
</feature>
<evidence type="ECO:0000313" key="20">
    <source>
        <dbReference type="EMBL" id="WCR07929.1"/>
    </source>
</evidence>
<feature type="transmembrane region" description="Helical" evidence="19">
    <location>
        <begin position="70"/>
        <end position="87"/>
    </location>
</feature>
<keyword evidence="11 19" id="KW-0460">Magnesium</keyword>
<comment type="catalytic activity">
    <reaction evidence="17 19">
        <text>alpha-ribazole + adenosylcob(III)inamide-GDP = adenosylcob(III)alamin + GMP + H(+)</text>
        <dbReference type="Rhea" id="RHEA:16049"/>
        <dbReference type="ChEBI" id="CHEBI:10329"/>
        <dbReference type="ChEBI" id="CHEBI:15378"/>
        <dbReference type="ChEBI" id="CHEBI:18408"/>
        <dbReference type="ChEBI" id="CHEBI:58115"/>
        <dbReference type="ChEBI" id="CHEBI:60487"/>
        <dbReference type="EC" id="2.7.8.26"/>
    </reaction>
</comment>
<evidence type="ECO:0000256" key="14">
    <source>
        <dbReference type="ARBA" id="ARBA00025228"/>
    </source>
</evidence>
<dbReference type="HAMAP" id="MF_00719">
    <property type="entry name" value="CobS"/>
    <property type="match status" value="1"/>
</dbReference>
<evidence type="ECO:0000256" key="16">
    <source>
        <dbReference type="ARBA" id="ARBA00032853"/>
    </source>
</evidence>
<evidence type="ECO:0000256" key="3">
    <source>
        <dbReference type="ARBA" id="ARBA00004663"/>
    </source>
</evidence>
<evidence type="ECO:0000256" key="18">
    <source>
        <dbReference type="ARBA" id="ARBA00049504"/>
    </source>
</evidence>
<feature type="transmembrane region" description="Helical" evidence="19">
    <location>
        <begin position="141"/>
        <end position="161"/>
    </location>
</feature>
<feature type="transmembrane region" description="Helical" evidence="19">
    <location>
        <begin position="181"/>
        <end position="208"/>
    </location>
</feature>
<keyword evidence="10 19" id="KW-0812">Transmembrane</keyword>
<feature type="transmembrane region" description="Helical" evidence="19">
    <location>
        <begin position="15"/>
        <end position="34"/>
    </location>
</feature>
<evidence type="ECO:0000256" key="2">
    <source>
        <dbReference type="ARBA" id="ARBA00004651"/>
    </source>
</evidence>
<evidence type="ECO:0000256" key="15">
    <source>
        <dbReference type="ARBA" id="ARBA00032605"/>
    </source>
</evidence>
<name>A0ABY7SM14_9RHOB</name>
<dbReference type="PANTHER" id="PTHR34148">
    <property type="entry name" value="ADENOSYLCOBINAMIDE-GDP RIBAZOLETRANSFERASE"/>
    <property type="match status" value="1"/>
</dbReference>
<evidence type="ECO:0000313" key="21">
    <source>
        <dbReference type="Proteomes" id="UP001219349"/>
    </source>
</evidence>
<dbReference type="NCBIfam" id="TIGR00317">
    <property type="entry name" value="cobS"/>
    <property type="match status" value="1"/>
</dbReference>
<comment type="function">
    <text evidence="14 19">Joins adenosylcobinamide-GDP and alpha-ribazole to generate adenosylcobalamin (Ado-cobalamin). Also synthesizes adenosylcobalamin 5'-phosphate from adenosylcobinamide-GDP and alpha-ribazole 5'-phosphate.</text>
</comment>
<dbReference type="EMBL" id="CP067136">
    <property type="protein sequence ID" value="WCR07929.1"/>
    <property type="molecule type" value="Genomic_DNA"/>
</dbReference>
<feature type="transmembrane region" description="Helical" evidence="19">
    <location>
        <begin position="228"/>
        <end position="251"/>
    </location>
</feature>
<dbReference type="PANTHER" id="PTHR34148:SF1">
    <property type="entry name" value="ADENOSYLCOBINAMIDE-GDP RIBAZOLETRANSFERASE"/>
    <property type="match status" value="1"/>
</dbReference>
<keyword evidence="12 19" id="KW-1133">Transmembrane helix</keyword>
<organism evidence="20 21">
    <name type="scientific">Paracoccus fistulariae</name>
    <dbReference type="NCBI Taxonomy" id="658446"/>
    <lineage>
        <taxon>Bacteria</taxon>
        <taxon>Pseudomonadati</taxon>
        <taxon>Pseudomonadota</taxon>
        <taxon>Alphaproteobacteria</taxon>
        <taxon>Rhodobacterales</taxon>
        <taxon>Paracoccaceae</taxon>
        <taxon>Paracoccus</taxon>
    </lineage>
</organism>
<keyword evidence="7 19" id="KW-1003">Cell membrane</keyword>
<keyword evidence="21" id="KW-1185">Reference proteome</keyword>
<comment type="catalytic activity">
    <reaction evidence="18 19">
        <text>alpha-ribazole 5'-phosphate + adenosylcob(III)inamide-GDP = adenosylcob(III)alamin 5'-phosphate + GMP + H(+)</text>
        <dbReference type="Rhea" id="RHEA:23560"/>
        <dbReference type="ChEBI" id="CHEBI:15378"/>
        <dbReference type="ChEBI" id="CHEBI:57918"/>
        <dbReference type="ChEBI" id="CHEBI:58115"/>
        <dbReference type="ChEBI" id="CHEBI:60487"/>
        <dbReference type="ChEBI" id="CHEBI:60493"/>
        <dbReference type="EC" id="2.7.8.26"/>
    </reaction>
</comment>
<comment type="subcellular location">
    <subcellularLocation>
        <location evidence="2 19">Cell membrane</location>
        <topology evidence="2 19">Multi-pass membrane protein</topology>
    </subcellularLocation>
</comment>
<protein>
    <recommendedName>
        <fullName evidence="6 19">Adenosylcobinamide-GDP ribazoletransferase</fullName>
        <ecNumber evidence="5 19">2.7.8.26</ecNumber>
    </recommendedName>
    <alternativeName>
        <fullName evidence="16 19">Cobalamin synthase</fullName>
    </alternativeName>
    <alternativeName>
        <fullName evidence="15 19">Cobalamin-5'-phosphate synthase</fullName>
    </alternativeName>
</protein>
<keyword evidence="8 19" id="KW-0169">Cobalamin biosynthesis</keyword>
<sequence length="253" mass="26138">MPIWRPLPRPGLARLNQFLLALVFLTRLPLGRLLPATILPLSQSLWAFPLAGMLIGAIAALPLWMMGPGLFPAALSVTLAVLLTGALHEDALADFTDAAGGRTREDRLRIMRDSAIGSYGVMALILSTALRITAISQLTPMAVIAAAAAGRAAIVLVMAALPAARQEGLGKSAGRPDAGNLALALIFGAFPLMLLGFPGFLALIAALIGTGWVIWRASSWIGGQTGDVLGSASVIAEVAVLSVLATVAQLAHS</sequence>
<comment type="cofactor">
    <cofactor evidence="1 19">
        <name>Mg(2+)</name>
        <dbReference type="ChEBI" id="CHEBI:18420"/>
    </cofactor>
</comment>
<evidence type="ECO:0000256" key="19">
    <source>
        <dbReference type="HAMAP-Rule" id="MF_00719"/>
    </source>
</evidence>
<comment type="pathway">
    <text evidence="3 19">Cofactor biosynthesis; adenosylcobalamin biosynthesis; adenosylcobalamin from cob(II)yrinate a,c-diamide: step 7/7.</text>
</comment>
<proteinExistence type="inferred from homology"/>